<keyword evidence="3" id="KW-1185">Reference proteome</keyword>
<feature type="domain" description="HTH marR-type" evidence="1">
    <location>
        <begin position="16"/>
        <end position="59"/>
    </location>
</feature>
<dbReference type="Proteomes" id="UP001597119">
    <property type="component" value="Unassembled WGS sequence"/>
</dbReference>
<dbReference type="InterPro" id="IPR000835">
    <property type="entry name" value="HTH_MarR-typ"/>
</dbReference>
<reference evidence="2 3" key="1">
    <citation type="journal article" date="2019" name="Int. J. Syst. Evol. Microbiol.">
        <title>The Global Catalogue of Microorganisms (GCM) 10K type strain sequencing project: providing services to taxonomists for standard genome sequencing and annotation.</title>
        <authorList>
            <consortium name="The Broad Institute Genomics Platform"/>
            <consortium name="The Broad Institute Genome Sequencing Center for Infectious Disease"/>
            <person name="Wu L."/>
            <person name="Ma J."/>
        </authorList>
    </citation>
    <scope>NUCLEOTIDE SEQUENCE [LARGE SCALE GENOMIC DNA]</scope>
    <source>
        <strain evidence="2 3">CGMCC 1.12125</strain>
    </source>
</reference>
<name>A0ABD6CFG8_9EURY</name>
<dbReference type="EMBL" id="JBHUDJ010000013">
    <property type="protein sequence ID" value="MFD1588543.1"/>
    <property type="molecule type" value="Genomic_DNA"/>
</dbReference>
<dbReference type="SUPFAM" id="SSF46785">
    <property type="entry name" value="Winged helix' DNA-binding domain"/>
    <property type="match status" value="1"/>
</dbReference>
<dbReference type="Pfam" id="PF12802">
    <property type="entry name" value="MarR_2"/>
    <property type="match status" value="1"/>
</dbReference>
<organism evidence="2 3">
    <name type="scientific">Halorientalis brevis</name>
    <dbReference type="NCBI Taxonomy" id="1126241"/>
    <lineage>
        <taxon>Archaea</taxon>
        <taxon>Methanobacteriati</taxon>
        <taxon>Methanobacteriota</taxon>
        <taxon>Stenosarchaea group</taxon>
        <taxon>Halobacteria</taxon>
        <taxon>Halobacteriales</taxon>
        <taxon>Haloarculaceae</taxon>
        <taxon>Halorientalis</taxon>
    </lineage>
</organism>
<gene>
    <name evidence="2" type="ORF">ACFR9U_16315</name>
</gene>
<dbReference type="InterPro" id="IPR036388">
    <property type="entry name" value="WH-like_DNA-bd_sf"/>
</dbReference>
<comment type="caution">
    <text evidence="2">The sequence shown here is derived from an EMBL/GenBank/DDBJ whole genome shotgun (WGS) entry which is preliminary data.</text>
</comment>
<dbReference type="Gene3D" id="1.10.10.10">
    <property type="entry name" value="Winged helix-like DNA-binding domain superfamily/Winged helix DNA-binding domain"/>
    <property type="match status" value="1"/>
</dbReference>
<accession>A0ABD6CFG8</accession>
<dbReference type="GO" id="GO:0006355">
    <property type="term" value="P:regulation of DNA-templated transcription"/>
    <property type="evidence" value="ECO:0007669"/>
    <property type="project" value="UniProtKB-ARBA"/>
</dbReference>
<evidence type="ECO:0000259" key="1">
    <source>
        <dbReference type="Pfam" id="PF12802"/>
    </source>
</evidence>
<sequence>MSTSKPRVSTEQIINQFESSDDAFLTAPEIAEALGTDRQAINYRLKKLHSKGILRRKEAGSRAVGWWMPEN</sequence>
<dbReference type="AlphaFoldDB" id="A0ABD6CFG8"/>
<evidence type="ECO:0000313" key="3">
    <source>
        <dbReference type="Proteomes" id="UP001597119"/>
    </source>
</evidence>
<protein>
    <submittedName>
        <fullName evidence="2">MarR family transcriptional regulator</fullName>
    </submittedName>
</protein>
<dbReference type="RefSeq" id="WP_247382064.1">
    <property type="nucleotide sequence ID" value="NZ_JALLGV010000013.1"/>
</dbReference>
<evidence type="ECO:0000313" key="2">
    <source>
        <dbReference type="EMBL" id="MFD1588543.1"/>
    </source>
</evidence>
<proteinExistence type="predicted"/>
<dbReference type="InterPro" id="IPR036390">
    <property type="entry name" value="WH_DNA-bd_sf"/>
</dbReference>